<keyword evidence="2" id="KW-1185">Reference proteome</keyword>
<evidence type="ECO:0000313" key="2">
    <source>
        <dbReference type="Proteomes" id="UP000297258"/>
    </source>
</evidence>
<dbReference type="InterPro" id="IPR021733">
    <property type="entry name" value="DUF3304"/>
</dbReference>
<proteinExistence type="predicted"/>
<dbReference type="RefSeq" id="WP_135188905.1">
    <property type="nucleotide sequence ID" value="NZ_SPUM01000038.1"/>
</dbReference>
<name>A0A4Y9T286_9BURK</name>
<evidence type="ECO:0000313" key="1">
    <source>
        <dbReference type="EMBL" id="TFW33606.1"/>
    </source>
</evidence>
<dbReference type="PROSITE" id="PS51257">
    <property type="entry name" value="PROKAR_LIPOPROTEIN"/>
    <property type="match status" value="1"/>
</dbReference>
<protein>
    <submittedName>
        <fullName evidence="1">DUF3304 domain-containing protein</fullName>
    </submittedName>
</protein>
<accession>A0A4Y9T286</accession>
<dbReference type="Pfam" id="PF11745">
    <property type="entry name" value="DUF3304"/>
    <property type="match status" value="1"/>
</dbReference>
<comment type="caution">
    <text evidence="1">The sequence shown here is derived from an EMBL/GenBank/DDBJ whole genome shotgun (WGS) entry which is preliminary data.</text>
</comment>
<sequence length="210" mass="23314">MNSQNTKPIFSFRTRSALLALAVIGACAVGALINKDKAEYIGVNIGSDHHMGEDYSVYQFFIDGNYGGNIDRGGGGGGMVCCIGIPEKWREGLFVDVRWEVFHWLDGGAKRPLTSQDVESAGIYRAAKVPVEKYSKPGDLWVHFFPNGRVRVVVSNSGSEHPAHPVKHNEPRDALTASAGTLIAEFFTKDELEKNQKKTKEERRIYGDWR</sequence>
<reference evidence="1 2" key="1">
    <citation type="submission" date="2019-03" db="EMBL/GenBank/DDBJ databases">
        <title>Draft genome of Massilia hortus sp. nov., a novel bacterial species of the Oxalobacteraceae family.</title>
        <authorList>
            <person name="Peta V."/>
            <person name="Raths R."/>
            <person name="Bucking H."/>
        </authorList>
    </citation>
    <scope>NUCLEOTIDE SEQUENCE [LARGE SCALE GENOMIC DNA]</scope>
    <source>
        <strain evidence="1 2">ONC3</strain>
    </source>
</reference>
<gene>
    <name evidence="1" type="ORF">E4O92_06325</name>
</gene>
<organism evidence="1 2">
    <name type="scientific">Massilia horti</name>
    <dbReference type="NCBI Taxonomy" id="2562153"/>
    <lineage>
        <taxon>Bacteria</taxon>
        <taxon>Pseudomonadati</taxon>
        <taxon>Pseudomonadota</taxon>
        <taxon>Betaproteobacteria</taxon>
        <taxon>Burkholderiales</taxon>
        <taxon>Oxalobacteraceae</taxon>
        <taxon>Telluria group</taxon>
        <taxon>Massilia</taxon>
    </lineage>
</organism>
<dbReference type="AlphaFoldDB" id="A0A4Y9T286"/>
<dbReference type="EMBL" id="SPUM01000038">
    <property type="protein sequence ID" value="TFW33606.1"/>
    <property type="molecule type" value="Genomic_DNA"/>
</dbReference>
<dbReference type="Proteomes" id="UP000297258">
    <property type="component" value="Unassembled WGS sequence"/>
</dbReference>
<dbReference type="OrthoDB" id="8656856at2"/>